<evidence type="ECO:0000313" key="2">
    <source>
        <dbReference type="EMBL" id="EAU92408.1"/>
    </source>
</evidence>
<dbReference type="RefSeq" id="XP_001829448.1">
    <property type="nucleotide sequence ID" value="XM_001829396.1"/>
</dbReference>
<organism evidence="2 3">
    <name type="scientific">Coprinopsis cinerea (strain Okayama-7 / 130 / ATCC MYA-4618 / FGSC 9003)</name>
    <name type="common">Inky cap fungus</name>
    <name type="synonym">Hormographiella aspergillata</name>
    <dbReference type="NCBI Taxonomy" id="240176"/>
    <lineage>
        <taxon>Eukaryota</taxon>
        <taxon>Fungi</taxon>
        <taxon>Dikarya</taxon>
        <taxon>Basidiomycota</taxon>
        <taxon>Agaricomycotina</taxon>
        <taxon>Agaricomycetes</taxon>
        <taxon>Agaricomycetidae</taxon>
        <taxon>Agaricales</taxon>
        <taxon>Agaricineae</taxon>
        <taxon>Psathyrellaceae</taxon>
        <taxon>Coprinopsis</taxon>
    </lineage>
</organism>
<evidence type="ECO:0000256" key="1">
    <source>
        <dbReference type="SAM" id="MobiDB-lite"/>
    </source>
</evidence>
<feature type="compositionally biased region" description="Basic and acidic residues" evidence="1">
    <location>
        <begin position="374"/>
        <end position="383"/>
    </location>
</feature>
<feature type="region of interest" description="Disordered" evidence="1">
    <location>
        <begin position="297"/>
        <end position="383"/>
    </location>
</feature>
<dbReference type="VEuPathDB" id="FungiDB:CC1G_00627"/>
<comment type="caution">
    <text evidence="2">The sequence shown here is derived from an EMBL/GenBank/DDBJ whole genome shotgun (WGS) entry which is preliminary data.</text>
</comment>
<feature type="region of interest" description="Disordered" evidence="1">
    <location>
        <begin position="1"/>
        <end position="68"/>
    </location>
</feature>
<dbReference type="KEGG" id="cci:CC1G_00627"/>
<keyword evidence="3" id="KW-1185">Reference proteome</keyword>
<feature type="region of interest" description="Disordered" evidence="1">
    <location>
        <begin position="197"/>
        <end position="254"/>
    </location>
</feature>
<feature type="region of interest" description="Disordered" evidence="1">
    <location>
        <begin position="568"/>
        <end position="589"/>
    </location>
</feature>
<feature type="compositionally biased region" description="Polar residues" evidence="1">
    <location>
        <begin position="410"/>
        <end position="419"/>
    </location>
</feature>
<reference evidence="2 3" key="1">
    <citation type="journal article" date="2010" name="Proc. Natl. Acad. Sci. U.S.A.">
        <title>Insights into evolution of multicellular fungi from the assembled chromosomes of the mushroom Coprinopsis cinerea (Coprinus cinereus).</title>
        <authorList>
            <person name="Stajich J.E."/>
            <person name="Wilke S.K."/>
            <person name="Ahren D."/>
            <person name="Au C.H."/>
            <person name="Birren B.W."/>
            <person name="Borodovsky M."/>
            <person name="Burns C."/>
            <person name="Canback B."/>
            <person name="Casselton L.A."/>
            <person name="Cheng C.K."/>
            <person name="Deng J."/>
            <person name="Dietrich F.S."/>
            <person name="Fargo D.C."/>
            <person name="Farman M.L."/>
            <person name="Gathman A.C."/>
            <person name="Goldberg J."/>
            <person name="Guigo R."/>
            <person name="Hoegger P.J."/>
            <person name="Hooker J.B."/>
            <person name="Huggins A."/>
            <person name="James T.Y."/>
            <person name="Kamada T."/>
            <person name="Kilaru S."/>
            <person name="Kodira C."/>
            <person name="Kues U."/>
            <person name="Kupfer D."/>
            <person name="Kwan H.S."/>
            <person name="Lomsadze A."/>
            <person name="Li W."/>
            <person name="Lilly W.W."/>
            <person name="Ma L.J."/>
            <person name="Mackey A.J."/>
            <person name="Manning G."/>
            <person name="Martin F."/>
            <person name="Muraguchi H."/>
            <person name="Natvig D.O."/>
            <person name="Palmerini H."/>
            <person name="Ramesh M.A."/>
            <person name="Rehmeyer C.J."/>
            <person name="Roe B.A."/>
            <person name="Shenoy N."/>
            <person name="Stanke M."/>
            <person name="Ter-Hovhannisyan V."/>
            <person name="Tunlid A."/>
            <person name="Velagapudi R."/>
            <person name="Vision T.J."/>
            <person name="Zeng Q."/>
            <person name="Zolan M.E."/>
            <person name="Pukkila P.J."/>
        </authorList>
    </citation>
    <scope>NUCLEOTIDE SEQUENCE [LARGE SCALE GENOMIC DNA]</scope>
    <source>
        <strain evidence="3">Okayama-7 / 130 / ATCC MYA-4618 / FGSC 9003</strain>
    </source>
</reference>
<feature type="compositionally biased region" description="Polar residues" evidence="1">
    <location>
        <begin position="323"/>
        <end position="333"/>
    </location>
</feature>
<feature type="compositionally biased region" description="Pro residues" evidence="1">
    <location>
        <begin position="226"/>
        <end position="236"/>
    </location>
</feature>
<gene>
    <name evidence="2" type="ORF">CC1G_00627</name>
</gene>
<accession>A8N3K8</accession>
<feature type="compositionally biased region" description="Low complexity" evidence="1">
    <location>
        <begin position="359"/>
        <end position="370"/>
    </location>
</feature>
<sequence>MPHSAPRLHPSRTPDRDKKKSSQKPSPTSSTPKTRRSTCDSDDKASILSRSTHFSTGTATVNPDDPLRGVAGDRVRHAKCAPDFLEGIAVRDDAQVRIITGVEASTFFVKYLGEQDSDAAGLRGAPTTEDDSRAIVFAVTAWDRNRKCVDYYMTWRRKNNNPLKEKEIEEIDDEFRRVAKRIDKDYKAFRRAGSASSVASSTLSRRNSRKRDRSRSPQSTKKTRPEPLPVPTPEAEPTPELDPKLPEPPASATDSVISLPYLTHIRGVPRGNRLPLLVTNPDPRLSIYSELDSPIAAPEASDEQAKQPAELPAPTPLVISITPPDTNTPNTGVSDPEPSGLTPILKSSASIRSTETRSSKSSRSSRDSSPPHSPSREDDKLPEESKYQFLIVLLGEQLEKGLSWHGLERQVSTRSQNKANTKERSSPWIDPSPQRVVAPTAYYQARKIKKRSNYGNDSDSDASYDEEGWKDSPVVPLKPLLESMGFVPSPGQDLSGYHSPPVIPLGMPFNHHPGTATPHGSVMASPAPSAAMQLRYSTYSMHSHHTMSPGSPYVPAWMSLGSAVVGGGNNGGSQGGSHPPSRAASTLGGYGSPYMRPAY</sequence>
<feature type="compositionally biased region" description="Acidic residues" evidence="1">
    <location>
        <begin position="458"/>
        <end position="468"/>
    </location>
</feature>
<feature type="region of interest" description="Disordered" evidence="1">
    <location>
        <begin position="449"/>
        <end position="470"/>
    </location>
</feature>
<feature type="compositionally biased region" description="Polar residues" evidence="1">
    <location>
        <begin position="48"/>
        <end position="61"/>
    </location>
</feature>
<evidence type="ECO:0000313" key="3">
    <source>
        <dbReference type="Proteomes" id="UP000001861"/>
    </source>
</evidence>
<dbReference type="OrthoDB" id="3048996at2759"/>
<feature type="compositionally biased region" description="Low complexity" evidence="1">
    <location>
        <begin position="23"/>
        <end position="32"/>
    </location>
</feature>
<dbReference type="AlphaFoldDB" id="A8N3K8"/>
<dbReference type="eggNOG" id="ENOG502R161">
    <property type="taxonomic scope" value="Eukaryota"/>
</dbReference>
<dbReference type="Proteomes" id="UP000001861">
    <property type="component" value="Unassembled WGS sequence"/>
</dbReference>
<feature type="region of interest" description="Disordered" evidence="1">
    <location>
        <begin position="409"/>
        <end position="436"/>
    </location>
</feature>
<dbReference type="GeneID" id="6005877"/>
<name>A8N3K8_COPC7</name>
<protein>
    <submittedName>
        <fullName evidence="2">Uncharacterized protein</fullName>
    </submittedName>
</protein>
<dbReference type="EMBL" id="AACS02000001">
    <property type="protein sequence ID" value="EAU92408.1"/>
    <property type="molecule type" value="Genomic_DNA"/>
</dbReference>
<dbReference type="InParanoid" id="A8N3K8"/>
<proteinExistence type="predicted"/>
<dbReference type="OMA" id="PDTINDR"/>